<sequence>MSPSTPTSPTFPTPPMGFSAAGAGSTFPSPAAAPRPSMPPRAT</sequence>
<accession>A0A5B7IBS5</accession>
<keyword evidence="3" id="KW-1185">Reference proteome</keyword>
<name>A0A5B7IBS5_PORTR</name>
<gene>
    <name evidence="2" type="ORF">E2C01_074202</name>
</gene>
<proteinExistence type="predicted"/>
<feature type="compositionally biased region" description="Pro residues" evidence="1">
    <location>
        <begin position="31"/>
        <end position="43"/>
    </location>
</feature>
<comment type="caution">
    <text evidence="2">The sequence shown here is derived from an EMBL/GenBank/DDBJ whole genome shotgun (WGS) entry which is preliminary data.</text>
</comment>
<dbReference type="AlphaFoldDB" id="A0A5B7IBS5"/>
<organism evidence="2 3">
    <name type="scientific">Portunus trituberculatus</name>
    <name type="common">Swimming crab</name>
    <name type="synonym">Neptunus trituberculatus</name>
    <dbReference type="NCBI Taxonomy" id="210409"/>
    <lineage>
        <taxon>Eukaryota</taxon>
        <taxon>Metazoa</taxon>
        <taxon>Ecdysozoa</taxon>
        <taxon>Arthropoda</taxon>
        <taxon>Crustacea</taxon>
        <taxon>Multicrustacea</taxon>
        <taxon>Malacostraca</taxon>
        <taxon>Eumalacostraca</taxon>
        <taxon>Eucarida</taxon>
        <taxon>Decapoda</taxon>
        <taxon>Pleocyemata</taxon>
        <taxon>Brachyura</taxon>
        <taxon>Eubrachyura</taxon>
        <taxon>Portunoidea</taxon>
        <taxon>Portunidae</taxon>
        <taxon>Portuninae</taxon>
        <taxon>Portunus</taxon>
    </lineage>
</organism>
<reference evidence="2 3" key="1">
    <citation type="submission" date="2019-05" db="EMBL/GenBank/DDBJ databases">
        <title>Another draft genome of Portunus trituberculatus and its Hox gene families provides insights of decapod evolution.</title>
        <authorList>
            <person name="Jeong J.-H."/>
            <person name="Song I."/>
            <person name="Kim S."/>
            <person name="Choi T."/>
            <person name="Kim D."/>
            <person name="Ryu S."/>
            <person name="Kim W."/>
        </authorList>
    </citation>
    <scope>NUCLEOTIDE SEQUENCE [LARGE SCALE GENOMIC DNA]</scope>
    <source>
        <tissue evidence="2">Muscle</tissue>
    </source>
</reference>
<evidence type="ECO:0000313" key="3">
    <source>
        <dbReference type="Proteomes" id="UP000324222"/>
    </source>
</evidence>
<dbReference type="EMBL" id="VSRR010051724">
    <property type="protein sequence ID" value="MPC79665.1"/>
    <property type="molecule type" value="Genomic_DNA"/>
</dbReference>
<evidence type="ECO:0000256" key="1">
    <source>
        <dbReference type="SAM" id="MobiDB-lite"/>
    </source>
</evidence>
<protein>
    <submittedName>
        <fullName evidence="2">Uncharacterized protein</fullName>
    </submittedName>
</protein>
<feature type="region of interest" description="Disordered" evidence="1">
    <location>
        <begin position="1"/>
        <end position="43"/>
    </location>
</feature>
<dbReference type="Proteomes" id="UP000324222">
    <property type="component" value="Unassembled WGS sequence"/>
</dbReference>
<evidence type="ECO:0000313" key="2">
    <source>
        <dbReference type="EMBL" id="MPC79665.1"/>
    </source>
</evidence>